<dbReference type="Pfam" id="PF07734">
    <property type="entry name" value="FBA_1"/>
    <property type="match status" value="1"/>
</dbReference>
<dbReference type="Gene3D" id="3.20.20.80">
    <property type="entry name" value="Glycosidases"/>
    <property type="match status" value="1"/>
</dbReference>
<evidence type="ECO:0000259" key="1">
    <source>
        <dbReference type="Pfam" id="PF07734"/>
    </source>
</evidence>
<dbReference type="EMBL" id="JARYMX010000006">
    <property type="protein sequence ID" value="KAJ9544033.1"/>
    <property type="molecule type" value="Genomic_DNA"/>
</dbReference>
<dbReference type="InterPro" id="IPR006527">
    <property type="entry name" value="F-box-assoc_dom_typ1"/>
</dbReference>
<name>A0AA38SKG5_9ASTR</name>
<keyword evidence="3" id="KW-1185">Reference proteome</keyword>
<evidence type="ECO:0000313" key="3">
    <source>
        <dbReference type="Proteomes" id="UP001172457"/>
    </source>
</evidence>
<reference evidence="2" key="1">
    <citation type="submission" date="2023-03" db="EMBL/GenBank/DDBJ databases">
        <title>Chromosome-scale reference genome and RAD-based genetic map of yellow starthistle (Centaurea solstitialis) reveal putative structural variation and QTLs associated with invader traits.</title>
        <authorList>
            <person name="Reatini B."/>
            <person name="Cang F.A."/>
            <person name="Jiang Q."/>
            <person name="Mckibben M.T.W."/>
            <person name="Barker M.S."/>
            <person name="Rieseberg L.H."/>
            <person name="Dlugosch K.M."/>
        </authorList>
    </citation>
    <scope>NUCLEOTIDE SEQUENCE</scope>
    <source>
        <strain evidence="2">CAN-66</strain>
        <tissue evidence="2">Leaf</tissue>
    </source>
</reference>
<dbReference type="PANTHER" id="PTHR31672">
    <property type="entry name" value="BNACNNG10540D PROTEIN"/>
    <property type="match status" value="1"/>
</dbReference>
<proteinExistence type="predicted"/>
<dbReference type="AlphaFoldDB" id="A0AA38SKG5"/>
<sequence>MSLKMSTQLPFDIQVLIIERLPIKSMLRFRCKENIQSISRIPFQVMVFTLSSGQWRCLSTNQLPRKSIQFYNGYQTVIGQFIYLVGFDWSAIDGKGRNLIMSFDLTTREFREVDVPNSLHHSYHMSVSRLRESLVLLDMDPYHKHVFHVWVMDGGDSKAFTKLFTINPPNADVWQTLGFSERGEPIIEWTNDEIDGSTSALGIYEHGSGDIKDLGIRGNHDSFYGSCYTESLLLLDHEDGRIIRLNGFQGLDLCFTTLLTTGGNMTKLNSVGYPIDSVCRNFDWVQIRSHNDYHTPLTNNFTAALCDPLNRVNTDYGINEWIIRGLAASQLVLGLAYGVGYSVSLFPNNYNWELQKAAGKYKDYQSISSLVVGNILGRDSACGDTLTHCGWRMRMEKKMIKEHTCGRRM</sequence>
<accession>A0AA38SKG5</accession>
<comment type="caution">
    <text evidence="2">The sequence shown here is derived from an EMBL/GenBank/DDBJ whole genome shotgun (WGS) entry which is preliminary data.</text>
</comment>
<protein>
    <recommendedName>
        <fullName evidence="1">F-box associated beta-propeller type 1 domain-containing protein</fullName>
    </recommendedName>
</protein>
<dbReference type="Proteomes" id="UP001172457">
    <property type="component" value="Chromosome 6"/>
</dbReference>
<dbReference type="PANTHER" id="PTHR31672:SF10">
    <property type="entry name" value="F-BOX DOMAIN-CONTAINING PROTEIN"/>
    <property type="match status" value="1"/>
</dbReference>
<dbReference type="InterPro" id="IPR050796">
    <property type="entry name" value="SCF_F-box_component"/>
</dbReference>
<organism evidence="2 3">
    <name type="scientific">Centaurea solstitialis</name>
    <name type="common">yellow star-thistle</name>
    <dbReference type="NCBI Taxonomy" id="347529"/>
    <lineage>
        <taxon>Eukaryota</taxon>
        <taxon>Viridiplantae</taxon>
        <taxon>Streptophyta</taxon>
        <taxon>Embryophyta</taxon>
        <taxon>Tracheophyta</taxon>
        <taxon>Spermatophyta</taxon>
        <taxon>Magnoliopsida</taxon>
        <taxon>eudicotyledons</taxon>
        <taxon>Gunneridae</taxon>
        <taxon>Pentapetalae</taxon>
        <taxon>asterids</taxon>
        <taxon>campanulids</taxon>
        <taxon>Asterales</taxon>
        <taxon>Asteraceae</taxon>
        <taxon>Carduoideae</taxon>
        <taxon>Cardueae</taxon>
        <taxon>Centaureinae</taxon>
        <taxon>Centaurea</taxon>
    </lineage>
</organism>
<dbReference type="SUPFAM" id="SSF51445">
    <property type="entry name" value="(Trans)glycosidases"/>
    <property type="match status" value="1"/>
</dbReference>
<dbReference type="InterPro" id="IPR017853">
    <property type="entry name" value="GH"/>
</dbReference>
<gene>
    <name evidence="2" type="ORF">OSB04_023740</name>
</gene>
<feature type="domain" description="F-box associated beta-propeller type 1" evidence="1">
    <location>
        <begin position="27"/>
        <end position="172"/>
    </location>
</feature>
<evidence type="ECO:0000313" key="2">
    <source>
        <dbReference type="EMBL" id="KAJ9544033.1"/>
    </source>
</evidence>